<evidence type="ECO:0000256" key="4">
    <source>
        <dbReference type="ARBA" id="ARBA00022448"/>
    </source>
</evidence>
<reference evidence="14 15" key="1">
    <citation type="submission" date="2019-11" db="EMBL/GenBank/DDBJ databases">
        <title>Paenibacillus monticola sp. nov., a novel PGPR strain isolated from mountain sample in China.</title>
        <authorList>
            <person name="Zhao Q."/>
            <person name="Li H.-P."/>
            <person name="Zhang J.-L."/>
        </authorList>
    </citation>
    <scope>NUCLEOTIDE SEQUENCE [LARGE SCALE GENOMIC DNA]</scope>
    <source>
        <strain evidence="14 15">LC-T2</strain>
    </source>
</reference>
<dbReference type="AlphaFoldDB" id="A0A7X2H5Y5"/>
<dbReference type="Gene3D" id="3.40.50.300">
    <property type="entry name" value="P-loop containing nucleotide triphosphate hydrolases"/>
    <property type="match status" value="1"/>
</dbReference>
<dbReference type="GO" id="GO:0005524">
    <property type="term" value="F:ATP binding"/>
    <property type="evidence" value="ECO:0007669"/>
    <property type="project" value="UniProtKB-KW"/>
</dbReference>
<dbReference type="CDD" id="cd03225">
    <property type="entry name" value="ABC_cobalt_CbiO_domain1"/>
    <property type="match status" value="1"/>
</dbReference>
<comment type="similarity">
    <text evidence="3">Belongs to the ABC transporter superfamily.</text>
</comment>
<keyword evidence="10 12" id="KW-1133">Transmembrane helix</keyword>
<keyword evidence="15" id="KW-1185">Reference proteome</keyword>
<keyword evidence="9" id="KW-1278">Translocase</keyword>
<keyword evidence="5" id="KW-1003">Cell membrane</keyword>
<dbReference type="InterPro" id="IPR017871">
    <property type="entry name" value="ABC_transporter-like_CS"/>
</dbReference>
<dbReference type="InterPro" id="IPR050095">
    <property type="entry name" value="ECF_ABC_transporter_ATP-bd"/>
</dbReference>
<evidence type="ECO:0000256" key="9">
    <source>
        <dbReference type="ARBA" id="ARBA00022967"/>
    </source>
</evidence>
<dbReference type="GO" id="GO:0016887">
    <property type="term" value="F:ATP hydrolysis activity"/>
    <property type="evidence" value="ECO:0007669"/>
    <property type="project" value="InterPro"/>
</dbReference>
<dbReference type="PROSITE" id="PS00211">
    <property type="entry name" value="ABC_TRANSPORTER_1"/>
    <property type="match status" value="1"/>
</dbReference>
<keyword evidence="4" id="KW-0813">Transport</keyword>
<dbReference type="InterPro" id="IPR027417">
    <property type="entry name" value="P-loop_NTPase"/>
</dbReference>
<dbReference type="GO" id="GO:0043190">
    <property type="term" value="C:ATP-binding cassette (ABC) transporter complex"/>
    <property type="evidence" value="ECO:0007669"/>
    <property type="project" value="TreeGrafter"/>
</dbReference>
<comment type="caution">
    <text evidence="14">The sequence shown here is derived from an EMBL/GenBank/DDBJ whole genome shotgun (WGS) entry which is preliminary data.</text>
</comment>
<comment type="subcellular location">
    <subcellularLocation>
        <location evidence="2">Cell membrane</location>
        <topology evidence="2">Peripheral membrane protein</topology>
    </subcellularLocation>
    <subcellularLocation>
        <location evidence="1">Membrane</location>
        <topology evidence="1">Multi-pass membrane protein</topology>
    </subcellularLocation>
</comment>
<organism evidence="14 15">
    <name type="scientific">Paenibacillus monticola</name>
    <dbReference type="NCBI Taxonomy" id="2666075"/>
    <lineage>
        <taxon>Bacteria</taxon>
        <taxon>Bacillati</taxon>
        <taxon>Bacillota</taxon>
        <taxon>Bacilli</taxon>
        <taxon>Bacillales</taxon>
        <taxon>Paenibacillaceae</taxon>
        <taxon>Paenibacillus</taxon>
    </lineage>
</organism>
<keyword evidence="11 12" id="KW-0472">Membrane</keyword>
<feature type="transmembrane region" description="Helical" evidence="12">
    <location>
        <begin position="492"/>
        <end position="511"/>
    </location>
</feature>
<dbReference type="GO" id="GO:0042626">
    <property type="term" value="F:ATPase-coupled transmembrane transporter activity"/>
    <property type="evidence" value="ECO:0007669"/>
    <property type="project" value="TreeGrafter"/>
</dbReference>
<evidence type="ECO:0000313" key="15">
    <source>
        <dbReference type="Proteomes" id="UP000463051"/>
    </source>
</evidence>
<protein>
    <submittedName>
        <fullName evidence="14">ATP-binding cassette domain-containing protein</fullName>
    </submittedName>
</protein>
<dbReference type="RefSeq" id="WP_154119140.1">
    <property type="nucleotide sequence ID" value="NZ_WJXB01000004.1"/>
</dbReference>
<dbReference type="SMART" id="SM00382">
    <property type="entry name" value="AAA"/>
    <property type="match status" value="1"/>
</dbReference>
<sequence length="558" mass="61179">MIVQMEGVSFQYDKTPALCDIQLEIPQGSLTVLCGITGSGKSTLLRLISGLVKPSTGSISYGGDVNPKRISMVFQQPETQLFASSVYKDIEYGLEQHGVPKASRSELIQSALAKVGLPFEEYSERSPFLLSGGEKRRLCIAGAIAVQPRLLILDEPTAGLDPPAAQALLELVQKLQQSGLTIVTGTHDLDAFFPIADQAVVMSQGSVYYSGPIHPLTTDPAKLSAAGLEPPAYVRIGATLKEKGLIKKTPASLEDVLTELQAHPLAIPVISRNIMEVVEDADADVLPTEDNRFQAYSEVIHSKTTTLKSRWQERDPRVKWLGMVLGSFIILGMHSLLPLLLTTGIIAGLLGSAGLSWARTVWFFKPFLLMFLFLWILSAITWSSPDYSLGPIGFTNEGIILGGLSVLRFLLLVAIGFLFTETTTGAPLREGLEWAIAPLKKLGIRTRNVSLAVSITLQFVPWILGKLSQLQLALRSRGRQQNKLKQWTPRQIYMLLVPLLILVISMGDELATAIESRGYDSKKDRTPTYALIWRRSDTLSLICILLVTGLLWWCSLAT</sequence>
<keyword evidence="8 14" id="KW-0067">ATP-binding</keyword>
<feature type="transmembrane region" description="Helical" evidence="12">
    <location>
        <begin position="532"/>
        <end position="553"/>
    </location>
</feature>
<evidence type="ECO:0000256" key="12">
    <source>
        <dbReference type="SAM" id="Phobius"/>
    </source>
</evidence>
<dbReference type="PROSITE" id="PS50893">
    <property type="entry name" value="ABC_TRANSPORTER_2"/>
    <property type="match status" value="1"/>
</dbReference>
<feature type="transmembrane region" description="Helical" evidence="12">
    <location>
        <begin position="400"/>
        <end position="419"/>
    </location>
</feature>
<dbReference type="Pfam" id="PF02361">
    <property type="entry name" value="CbiQ"/>
    <property type="match status" value="1"/>
</dbReference>
<keyword evidence="6 12" id="KW-0812">Transmembrane</keyword>
<accession>A0A7X2H5Y5</accession>
<dbReference type="EMBL" id="WJXB01000004">
    <property type="protein sequence ID" value="MRN54132.1"/>
    <property type="molecule type" value="Genomic_DNA"/>
</dbReference>
<dbReference type="Pfam" id="PF00005">
    <property type="entry name" value="ABC_tran"/>
    <property type="match status" value="1"/>
</dbReference>
<keyword evidence="7" id="KW-0547">Nucleotide-binding</keyword>
<evidence type="ECO:0000256" key="6">
    <source>
        <dbReference type="ARBA" id="ARBA00022692"/>
    </source>
</evidence>
<evidence type="ECO:0000256" key="2">
    <source>
        <dbReference type="ARBA" id="ARBA00004202"/>
    </source>
</evidence>
<dbReference type="InterPro" id="IPR015856">
    <property type="entry name" value="ABC_transpr_CbiO/EcfA_su"/>
</dbReference>
<dbReference type="PANTHER" id="PTHR43553:SF24">
    <property type="entry name" value="ENERGY-COUPLING FACTOR TRANSPORTER ATP-BINDING PROTEIN ECFA1"/>
    <property type="match status" value="1"/>
</dbReference>
<evidence type="ECO:0000313" key="14">
    <source>
        <dbReference type="EMBL" id="MRN54132.1"/>
    </source>
</evidence>
<evidence type="ECO:0000256" key="5">
    <source>
        <dbReference type="ARBA" id="ARBA00022475"/>
    </source>
</evidence>
<evidence type="ECO:0000256" key="7">
    <source>
        <dbReference type="ARBA" id="ARBA00022741"/>
    </source>
</evidence>
<evidence type="ECO:0000256" key="10">
    <source>
        <dbReference type="ARBA" id="ARBA00022989"/>
    </source>
</evidence>
<dbReference type="InterPro" id="IPR003339">
    <property type="entry name" value="ABC/ECF_trnsptr_transmembrane"/>
</dbReference>
<dbReference type="CDD" id="cd16914">
    <property type="entry name" value="EcfT"/>
    <property type="match status" value="1"/>
</dbReference>
<dbReference type="SUPFAM" id="SSF52540">
    <property type="entry name" value="P-loop containing nucleoside triphosphate hydrolases"/>
    <property type="match status" value="1"/>
</dbReference>
<feature type="transmembrane region" description="Helical" evidence="12">
    <location>
        <begin position="320"/>
        <end position="350"/>
    </location>
</feature>
<evidence type="ECO:0000256" key="3">
    <source>
        <dbReference type="ARBA" id="ARBA00005417"/>
    </source>
</evidence>
<dbReference type="InterPro" id="IPR003593">
    <property type="entry name" value="AAA+_ATPase"/>
</dbReference>
<feature type="domain" description="ABC transporter" evidence="13">
    <location>
        <begin position="3"/>
        <end position="229"/>
    </location>
</feature>
<dbReference type="InterPro" id="IPR003439">
    <property type="entry name" value="ABC_transporter-like_ATP-bd"/>
</dbReference>
<dbReference type="Proteomes" id="UP000463051">
    <property type="component" value="Unassembled WGS sequence"/>
</dbReference>
<name>A0A7X2H5Y5_9BACL</name>
<dbReference type="PANTHER" id="PTHR43553">
    <property type="entry name" value="HEAVY METAL TRANSPORTER"/>
    <property type="match status" value="1"/>
</dbReference>
<evidence type="ECO:0000259" key="13">
    <source>
        <dbReference type="PROSITE" id="PS50893"/>
    </source>
</evidence>
<proteinExistence type="inferred from homology"/>
<gene>
    <name evidence="14" type="ORF">GJB61_14190</name>
</gene>
<evidence type="ECO:0000256" key="1">
    <source>
        <dbReference type="ARBA" id="ARBA00004141"/>
    </source>
</evidence>
<evidence type="ECO:0000256" key="11">
    <source>
        <dbReference type="ARBA" id="ARBA00023136"/>
    </source>
</evidence>
<feature type="transmembrane region" description="Helical" evidence="12">
    <location>
        <begin position="362"/>
        <end position="380"/>
    </location>
</feature>
<evidence type="ECO:0000256" key="8">
    <source>
        <dbReference type="ARBA" id="ARBA00022840"/>
    </source>
</evidence>